<comment type="caution">
    <text evidence="5">The sequence shown here is derived from an EMBL/GenBank/DDBJ whole genome shotgun (WGS) entry which is preliminary data.</text>
</comment>
<dbReference type="EMBL" id="CAJNOO010000485">
    <property type="protein sequence ID" value="CAF0956976.1"/>
    <property type="molecule type" value="Genomic_DNA"/>
</dbReference>
<gene>
    <name evidence="6" type="ORF">RFH988_LOCUS11937</name>
    <name evidence="5" type="ORF">SEV965_LOCUS7908</name>
</gene>
<dbReference type="Proteomes" id="UP000663882">
    <property type="component" value="Unassembled WGS sequence"/>
</dbReference>
<dbReference type="PANTHER" id="PTHR16435">
    <property type="entry name" value="SPERMATOGENESIS-ASSOCIATED PROTEIN 6 SPATA6"/>
    <property type="match status" value="1"/>
</dbReference>
<evidence type="ECO:0000256" key="1">
    <source>
        <dbReference type="ARBA" id="ARBA00006215"/>
    </source>
</evidence>
<feature type="domain" description="Spermatogenesis-associated protein 6 N-terminal" evidence="4">
    <location>
        <begin position="12"/>
        <end position="149"/>
    </location>
</feature>
<dbReference type="EMBL" id="CAJNOU010000282">
    <property type="protein sequence ID" value="CAF0944637.1"/>
    <property type="molecule type" value="Genomic_DNA"/>
</dbReference>
<evidence type="ECO:0000313" key="7">
    <source>
        <dbReference type="Proteomes" id="UP000663889"/>
    </source>
</evidence>
<evidence type="ECO:0000313" key="5">
    <source>
        <dbReference type="EMBL" id="CAF0944637.1"/>
    </source>
</evidence>
<dbReference type="GO" id="GO:0007283">
    <property type="term" value="P:spermatogenesis"/>
    <property type="evidence" value="ECO:0007669"/>
    <property type="project" value="InterPro"/>
</dbReference>
<dbReference type="OrthoDB" id="5963614at2759"/>
<dbReference type="GO" id="GO:0120212">
    <property type="term" value="C:sperm head-tail coupling apparatus"/>
    <property type="evidence" value="ECO:0007669"/>
    <property type="project" value="InterPro"/>
</dbReference>
<keyword evidence="2" id="KW-0597">Phosphoprotein</keyword>
<dbReference type="Pfam" id="PF14909">
    <property type="entry name" value="SPATA6"/>
    <property type="match status" value="1"/>
</dbReference>
<evidence type="ECO:0000259" key="4">
    <source>
        <dbReference type="Pfam" id="PF14909"/>
    </source>
</evidence>
<dbReference type="Proteomes" id="UP000663889">
    <property type="component" value="Unassembled WGS sequence"/>
</dbReference>
<name>A0A814CUL7_9BILA</name>
<dbReference type="PANTHER" id="PTHR16435:SF6">
    <property type="entry name" value="IP09370P"/>
    <property type="match status" value="1"/>
</dbReference>
<dbReference type="InterPro" id="IPR032732">
    <property type="entry name" value="SPATA6_N"/>
</dbReference>
<dbReference type="GO" id="GO:0032027">
    <property type="term" value="F:myosin light chain binding"/>
    <property type="evidence" value="ECO:0007669"/>
    <property type="project" value="InterPro"/>
</dbReference>
<sequence length="444" mass="51735">MAAPNKDYRYSVEFNVHAVDAPGTHLIRKGDIYLNICILGVHKRTRLMPPHLPMHIDQKLFFDKVFKFCYDAEDIIQRLEREHVLIELIQKDIPSPILLASYEARAKDFLYPHSSNRIEYTGLRRYVLLARTIDFPGISPCFEFSTTPSIDDITGLTLPTTIRREIKIPKRSRSPIWKPSSTYPIRPRLNDSANMSRSFTSHTMSSALRNDYAQRETEEKLRELAVDRDINYIIPIDKTKGRPPFVVRHVTDNLIGRQPKSHTIFKDALVVNNYKLARPEKSTTLNSFDGGFYRSRSLSPVLGRSISPLDGRARSLSPSRRSPRLSQSMNFDNRERSRSPSRDLYNDYTGDNATVHHDFKTPYIYSSSPPRHLMSSTLLRDSFRYRYRYSPAADLSNKVINTLRRNLSSYSSQPWHHYYSSYRYSDGHMDDYDTFERSRQFIQD</sequence>
<evidence type="ECO:0000256" key="2">
    <source>
        <dbReference type="ARBA" id="ARBA00022553"/>
    </source>
</evidence>
<feature type="compositionally biased region" description="Basic and acidic residues" evidence="3">
    <location>
        <begin position="332"/>
        <end position="345"/>
    </location>
</feature>
<dbReference type="InterPro" id="IPR042769">
    <property type="entry name" value="SPATA6_fam"/>
</dbReference>
<evidence type="ECO:0000313" key="6">
    <source>
        <dbReference type="EMBL" id="CAF0956976.1"/>
    </source>
</evidence>
<comment type="similarity">
    <text evidence="1">Belongs to the SPATA6 family.</text>
</comment>
<feature type="region of interest" description="Disordered" evidence="3">
    <location>
        <begin position="309"/>
        <end position="347"/>
    </location>
</feature>
<reference evidence="5" key="1">
    <citation type="submission" date="2021-02" db="EMBL/GenBank/DDBJ databases">
        <authorList>
            <person name="Nowell W R."/>
        </authorList>
    </citation>
    <scope>NUCLEOTIDE SEQUENCE</scope>
</reference>
<dbReference type="AlphaFoldDB" id="A0A814CUL7"/>
<accession>A0A814CUL7</accession>
<organism evidence="5 7">
    <name type="scientific">Rotaria sordida</name>
    <dbReference type="NCBI Taxonomy" id="392033"/>
    <lineage>
        <taxon>Eukaryota</taxon>
        <taxon>Metazoa</taxon>
        <taxon>Spiralia</taxon>
        <taxon>Gnathifera</taxon>
        <taxon>Rotifera</taxon>
        <taxon>Eurotatoria</taxon>
        <taxon>Bdelloidea</taxon>
        <taxon>Philodinida</taxon>
        <taxon>Philodinidae</taxon>
        <taxon>Rotaria</taxon>
    </lineage>
</organism>
<protein>
    <recommendedName>
        <fullName evidence="4">Spermatogenesis-associated protein 6 N-terminal domain-containing protein</fullName>
    </recommendedName>
</protein>
<feature type="compositionally biased region" description="Low complexity" evidence="3">
    <location>
        <begin position="314"/>
        <end position="326"/>
    </location>
</feature>
<evidence type="ECO:0000256" key="3">
    <source>
        <dbReference type="SAM" id="MobiDB-lite"/>
    </source>
</evidence>
<proteinExistence type="inferred from homology"/>